<organism evidence="8 9">
    <name type="scientific">Thalassoglobus polymorphus</name>
    <dbReference type="NCBI Taxonomy" id="2527994"/>
    <lineage>
        <taxon>Bacteria</taxon>
        <taxon>Pseudomonadati</taxon>
        <taxon>Planctomycetota</taxon>
        <taxon>Planctomycetia</taxon>
        <taxon>Planctomycetales</taxon>
        <taxon>Planctomycetaceae</taxon>
        <taxon>Thalassoglobus</taxon>
    </lineage>
</organism>
<feature type="binding site" evidence="5">
    <location>
        <position position="154"/>
    </location>
    <ligand>
        <name>S-adenosyl-L-methionine</name>
        <dbReference type="ChEBI" id="CHEBI:59789"/>
    </ligand>
</feature>
<evidence type="ECO:0000259" key="7">
    <source>
        <dbReference type="Pfam" id="PF17827"/>
    </source>
</evidence>
<dbReference type="Gene3D" id="3.40.50.150">
    <property type="entry name" value="Vaccinia Virus protein VP39"/>
    <property type="match status" value="1"/>
</dbReference>
<evidence type="ECO:0000313" key="8">
    <source>
        <dbReference type="EMBL" id="QDT31867.1"/>
    </source>
</evidence>
<name>A0A517QK25_9PLAN</name>
<dbReference type="Proteomes" id="UP000315724">
    <property type="component" value="Chromosome"/>
</dbReference>
<dbReference type="InterPro" id="IPR019874">
    <property type="entry name" value="RF_methyltr_PrmC"/>
</dbReference>
<comment type="similarity">
    <text evidence="5">Belongs to the protein N5-glutamine methyltransferase family. PrmC subfamily.</text>
</comment>
<evidence type="ECO:0000256" key="2">
    <source>
        <dbReference type="ARBA" id="ARBA00022679"/>
    </source>
</evidence>
<feature type="binding site" evidence="5">
    <location>
        <position position="199"/>
    </location>
    <ligand>
        <name>S-adenosyl-L-methionine</name>
        <dbReference type="ChEBI" id="CHEBI:59789"/>
    </ligand>
</feature>
<dbReference type="CDD" id="cd02440">
    <property type="entry name" value="AdoMet_MTases"/>
    <property type="match status" value="1"/>
</dbReference>
<dbReference type="InterPro" id="IPR050320">
    <property type="entry name" value="N5-glutamine_MTase"/>
</dbReference>
<gene>
    <name evidence="5 8" type="primary">prmC</name>
    <name evidence="8" type="ORF">Mal48_11030</name>
</gene>
<keyword evidence="3 5" id="KW-0949">S-adenosyl-L-methionine</keyword>
<evidence type="ECO:0000256" key="1">
    <source>
        <dbReference type="ARBA" id="ARBA00022603"/>
    </source>
</evidence>
<dbReference type="NCBIfam" id="TIGR03534">
    <property type="entry name" value="RF_mod_PrmC"/>
    <property type="match status" value="1"/>
</dbReference>
<keyword evidence="1 5" id="KW-0489">Methyltransferase</keyword>
<dbReference type="HAMAP" id="MF_02126">
    <property type="entry name" value="RF_methyltr_PrmC"/>
    <property type="match status" value="1"/>
</dbReference>
<dbReference type="InterPro" id="IPR007848">
    <property type="entry name" value="Small_mtfrase_dom"/>
</dbReference>
<dbReference type="PROSITE" id="PS00092">
    <property type="entry name" value="N6_MTASE"/>
    <property type="match status" value="1"/>
</dbReference>
<dbReference type="KEGG" id="tpol:Mal48_11030"/>
<dbReference type="InterPro" id="IPR004556">
    <property type="entry name" value="HemK-like"/>
</dbReference>
<feature type="domain" description="Release factor glutamine methyltransferase N-terminal" evidence="7">
    <location>
        <begin position="17"/>
        <end position="86"/>
    </location>
</feature>
<dbReference type="EMBL" id="CP036267">
    <property type="protein sequence ID" value="QDT31867.1"/>
    <property type="molecule type" value="Genomic_DNA"/>
</dbReference>
<comment type="caution">
    <text evidence="5">Lacks conserved residue(s) required for the propagation of feature annotation.</text>
</comment>
<accession>A0A517QK25</accession>
<evidence type="ECO:0000256" key="4">
    <source>
        <dbReference type="ARBA" id="ARBA00048391"/>
    </source>
</evidence>
<evidence type="ECO:0000259" key="6">
    <source>
        <dbReference type="Pfam" id="PF05175"/>
    </source>
</evidence>
<dbReference type="GO" id="GO:0032259">
    <property type="term" value="P:methylation"/>
    <property type="evidence" value="ECO:0007669"/>
    <property type="project" value="UniProtKB-KW"/>
</dbReference>
<dbReference type="GO" id="GO:0003676">
    <property type="term" value="F:nucleic acid binding"/>
    <property type="evidence" value="ECO:0007669"/>
    <property type="project" value="InterPro"/>
</dbReference>
<dbReference type="NCBIfam" id="TIGR00536">
    <property type="entry name" value="hemK_fam"/>
    <property type="match status" value="1"/>
</dbReference>
<dbReference type="SUPFAM" id="SSF53335">
    <property type="entry name" value="S-adenosyl-L-methionine-dependent methyltransferases"/>
    <property type="match status" value="1"/>
</dbReference>
<dbReference type="Gene3D" id="1.10.8.10">
    <property type="entry name" value="DNA helicase RuvA subunit, C-terminal domain"/>
    <property type="match status" value="1"/>
</dbReference>
<comment type="function">
    <text evidence="5">Methylates the class 1 translation termination release factors RF1/PrfA and RF2/PrfB on the glutamine residue of the universally conserved GGQ motif.</text>
</comment>
<evidence type="ECO:0000313" key="9">
    <source>
        <dbReference type="Proteomes" id="UP000315724"/>
    </source>
</evidence>
<feature type="binding site" evidence="5">
    <location>
        <begin position="199"/>
        <end position="202"/>
    </location>
    <ligand>
        <name>substrate</name>
    </ligand>
</feature>
<comment type="catalytic activity">
    <reaction evidence="4 5">
        <text>L-glutaminyl-[peptide chain release factor] + S-adenosyl-L-methionine = N(5)-methyl-L-glutaminyl-[peptide chain release factor] + S-adenosyl-L-homocysteine + H(+)</text>
        <dbReference type="Rhea" id="RHEA:42896"/>
        <dbReference type="Rhea" id="RHEA-COMP:10271"/>
        <dbReference type="Rhea" id="RHEA-COMP:10272"/>
        <dbReference type="ChEBI" id="CHEBI:15378"/>
        <dbReference type="ChEBI" id="CHEBI:30011"/>
        <dbReference type="ChEBI" id="CHEBI:57856"/>
        <dbReference type="ChEBI" id="CHEBI:59789"/>
        <dbReference type="ChEBI" id="CHEBI:61891"/>
        <dbReference type="EC" id="2.1.1.297"/>
    </reaction>
</comment>
<keyword evidence="2 5" id="KW-0808">Transferase</keyword>
<dbReference type="EC" id="2.1.1.297" evidence="5"/>
<keyword evidence="9" id="KW-1185">Reference proteome</keyword>
<protein>
    <recommendedName>
        <fullName evidence="5">Release factor glutamine methyltransferase</fullName>
        <shortName evidence="5">RF MTase</shortName>
        <ecNumber evidence="5">2.1.1.297</ecNumber>
    </recommendedName>
    <alternativeName>
        <fullName evidence="5">N5-glutamine methyltransferase PrmC</fullName>
    </alternativeName>
    <alternativeName>
        <fullName evidence="5">Protein-(glutamine-N5) MTase PrmC</fullName>
    </alternativeName>
    <alternativeName>
        <fullName evidence="5">Protein-glutamine N-methyltransferase PrmC</fullName>
    </alternativeName>
</protein>
<evidence type="ECO:0000256" key="5">
    <source>
        <dbReference type="HAMAP-Rule" id="MF_02126"/>
    </source>
</evidence>
<dbReference type="PANTHER" id="PTHR18895:SF74">
    <property type="entry name" value="MTRF1L RELEASE FACTOR GLUTAMINE METHYLTRANSFERASE"/>
    <property type="match status" value="1"/>
</dbReference>
<dbReference type="OrthoDB" id="9800643at2"/>
<reference evidence="8 9" key="1">
    <citation type="submission" date="2019-02" db="EMBL/GenBank/DDBJ databases">
        <title>Deep-cultivation of Planctomycetes and their phenomic and genomic characterization uncovers novel biology.</title>
        <authorList>
            <person name="Wiegand S."/>
            <person name="Jogler M."/>
            <person name="Boedeker C."/>
            <person name="Pinto D."/>
            <person name="Vollmers J."/>
            <person name="Rivas-Marin E."/>
            <person name="Kohn T."/>
            <person name="Peeters S.H."/>
            <person name="Heuer A."/>
            <person name="Rast P."/>
            <person name="Oberbeckmann S."/>
            <person name="Bunk B."/>
            <person name="Jeske O."/>
            <person name="Meyerdierks A."/>
            <person name="Storesund J.E."/>
            <person name="Kallscheuer N."/>
            <person name="Luecker S."/>
            <person name="Lage O.M."/>
            <person name="Pohl T."/>
            <person name="Merkel B.J."/>
            <person name="Hornburger P."/>
            <person name="Mueller R.-W."/>
            <person name="Bruemmer F."/>
            <person name="Labrenz M."/>
            <person name="Spormann A.M."/>
            <person name="Op den Camp H."/>
            <person name="Overmann J."/>
            <person name="Amann R."/>
            <person name="Jetten M.S.M."/>
            <person name="Mascher T."/>
            <person name="Medema M.H."/>
            <person name="Devos D.P."/>
            <person name="Kaster A.-K."/>
            <person name="Ovreas L."/>
            <person name="Rohde M."/>
            <person name="Galperin M.Y."/>
            <person name="Jogler C."/>
        </authorList>
    </citation>
    <scope>NUCLEOTIDE SEQUENCE [LARGE SCALE GENOMIC DNA]</scope>
    <source>
        <strain evidence="8 9">Mal48</strain>
    </source>
</reference>
<dbReference type="InterPro" id="IPR002052">
    <property type="entry name" value="DNA_methylase_N6_adenine_CS"/>
</dbReference>
<dbReference type="AlphaFoldDB" id="A0A517QK25"/>
<feature type="domain" description="Methyltransferase small" evidence="6">
    <location>
        <begin position="116"/>
        <end position="203"/>
    </location>
</feature>
<evidence type="ECO:0000256" key="3">
    <source>
        <dbReference type="ARBA" id="ARBA00022691"/>
    </source>
</evidence>
<sequence>MAAEQITTDDPWTVRRVLDWTIGYLKENNCETPRLDAEILLAHARRCQRIQLYTQYDQPLSENERTLMRSLVKRRAAAEPVAYLVGHREFFSLEFEVAPDVFIPRPDTETLVSLALDLLKPLTTPQILELCTGTGCVPIAIAKNHSTVSVTTVEKNPAPFSVAQRNIEKHALTDRVNLLRGDLFEPIEPQNQFDIVVSNPPYIPKAEILTLDADVRSHEPHEALDGGEDGFDIIRLLVDQSPDYLKTGGWLMFELSPEQAEAACQLMRERGYSDVRSEDDLSAQPRVVLGCWQGNSPER</sequence>
<dbReference type="InterPro" id="IPR040758">
    <property type="entry name" value="PrmC_N"/>
</dbReference>
<dbReference type="PANTHER" id="PTHR18895">
    <property type="entry name" value="HEMK METHYLTRANSFERASE"/>
    <property type="match status" value="1"/>
</dbReference>
<dbReference type="Pfam" id="PF05175">
    <property type="entry name" value="MTS"/>
    <property type="match status" value="1"/>
</dbReference>
<dbReference type="Pfam" id="PF17827">
    <property type="entry name" value="PrmC_N"/>
    <property type="match status" value="1"/>
</dbReference>
<dbReference type="InterPro" id="IPR029063">
    <property type="entry name" value="SAM-dependent_MTases_sf"/>
</dbReference>
<dbReference type="GO" id="GO:0102559">
    <property type="term" value="F:peptide chain release factor N(5)-glutamine methyltransferase activity"/>
    <property type="evidence" value="ECO:0007669"/>
    <property type="project" value="UniProtKB-EC"/>
</dbReference>
<proteinExistence type="inferred from homology"/>
<dbReference type="RefSeq" id="WP_145196768.1">
    <property type="nucleotide sequence ID" value="NZ_CP036267.1"/>
</dbReference>